<protein>
    <submittedName>
        <fullName evidence="1">Uncharacterized protein</fullName>
    </submittedName>
</protein>
<keyword evidence="2" id="KW-1185">Reference proteome</keyword>
<proteinExistence type="predicted"/>
<dbReference type="Gramene" id="rna-CFP56_41875">
    <property type="protein sequence ID" value="cds-POF00702.1"/>
    <property type="gene ID" value="gene-CFP56_41875"/>
</dbReference>
<name>A0AAW0JZ19_QUESU</name>
<reference evidence="1 2" key="1">
    <citation type="journal article" date="2018" name="Sci. Data">
        <title>The draft genome sequence of cork oak.</title>
        <authorList>
            <person name="Ramos A.M."/>
            <person name="Usie A."/>
            <person name="Barbosa P."/>
            <person name="Barros P.M."/>
            <person name="Capote T."/>
            <person name="Chaves I."/>
            <person name="Simoes F."/>
            <person name="Abreu I."/>
            <person name="Carrasquinho I."/>
            <person name="Faro C."/>
            <person name="Guimaraes J.B."/>
            <person name="Mendonca D."/>
            <person name="Nobrega F."/>
            <person name="Rodrigues L."/>
            <person name="Saibo N.J.M."/>
            <person name="Varela M.C."/>
            <person name="Egas C."/>
            <person name="Matos J."/>
            <person name="Miguel C.M."/>
            <person name="Oliveira M.M."/>
            <person name="Ricardo C.P."/>
            <person name="Goncalves S."/>
        </authorList>
    </citation>
    <scope>NUCLEOTIDE SEQUENCE [LARGE SCALE GENOMIC DNA]</scope>
    <source>
        <strain evidence="2">cv. HL8</strain>
    </source>
</reference>
<accession>A0AAW0JZ19</accession>
<comment type="caution">
    <text evidence="1">The sequence shown here is derived from an EMBL/GenBank/DDBJ whole genome shotgun (WGS) entry which is preliminary data.</text>
</comment>
<gene>
    <name evidence="1" type="ORF">CFP56_026621</name>
</gene>
<dbReference type="EMBL" id="PKMF04000427">
    <property type="protein sequence ID" value="KAK7832294.1"/>
    <property type="molecule type" value="Genomic_DNA"/>
</dbReference>
<organism evidence="1 2">
    <name type="scientific">Quercus suber</name>
    <name type="common">Cork oak</name>
    <dbReference type="NCBI Taxonomy" id="58331"/>
    <lineage>
        <taxon>Eukaryota</taxon>
        <taxon>Viridiplantae</taxon>
        <taxon>Streptophyta</taxon>
        <taxon>Embryophyta</taxon>
        <taxon>Tracheophyta</taxon>
        <taxon>Spermatophyta</taxon>
        <taxon>Magnoliopsida</taxon>
        <taxon>eudicotyledons</taxon>
        <taxon>Gunneridae</taxon>
        <taxon>Pentapetalae</taxon>
        <taxon>rosids</taxon>
        <taxon>fabids</taxon>
        <taxon>Fagales</taxon>
        <taxon>Fagaceae</taxon>
        <taxon>Quercus</taxon>
    </lineage>
</organism>
<dbReference type="AlphaFoldDB" id="A0AAW0JZ19"/>
<sequence>MKQGIPVDVDTLTKLYKITIQGKLDRNWAEVYATHITRWDAHAAIADAPPFHGEMSYNDESMVEPQLKIMMKCEPGFKIYTDFINALKDVEEINLLTLNDARTAGNTSESVVGRGRQASGR</sequence>
<evidence type="ECO:0000313" key="2">
    <source>
        <dbReference type="Proteomes" id="UP000237347"/>
    </source>
</evidence>
<dbReference type="Proteomes" id="UP000237347">
    <property type="component" value="Unassembled WGS sequence"/>
</dbReference>
<evidence type="ECO:0000313" key="1">
    <source>
        <dbReference type="EMBL" id="KAK7832294.1"/>
    </source>
</evidence>